<accession>A0AAW2GL76</accession>
<sequence>MHQRCDRQLFERHAENTAPKMEISKSYENVHRSSQCRCVIPDVLWMNMFCPMVADEPSELTECIIHIALSTNGSMCGQAN</sequence>
<dbReference type="EMBL" id="JADYXP020000003">
    <property type="protein sequence ID" value="KAL0128450.1"/>
    <property type="molecule type" value="Genomic_DNA"/>
</dbReference>
<gene>
    <name evidence="1" type="ORF">PUN28_003619</name>
</gene>
<proteinExistence type="predicted"/>
<protein>
    <submittedName>
        <fullName evidence="1">Uncharacterized protein</fullName>
    </submittedName>
</protein>
<keyword evidence="2" id="KW-1185">Reference proteome</keyword>
<comment type="caution">
    <text evidence="1">The sequence shown here is derived from an EMBL/GenBank/DDBJ whole genome shotgun (WGS) entry which is preliminary data.</text>
</comment>
<organism evidence="1 2">
    <name type="scientific">Cardiocondyla obscurior</name>
    <dbReference type="NCBI Taxonomy" id="286306"/>
    <lineage>
        <taxon>Eukaryota</taxon>
        <taxon>Metazoa</taxon>
        <taxon>Ecdysozoa</taxon>
        <taxon>Arthropoda</taxon>
        <taxon>Hexapoda</taxon>
        <taxon>Insecta</taxon>
        <taxon>Pterygota</taxon>
        <taxon>Neoptera</taxon>
        <taxon>Endopterygota</taxon>
        <taxon>Hymenoptera</taxon>
        <taxon>Apocrita</taxon>
        <taxon>Aculeata</taxon>
        <taxon>Formicoidea</taxon>
        <taxon>Formicidae</taxon>
        <taxon>Myrmicinae</taxon>
        <taxon>Cardiocondyla</taxon>
    </lineage>
</organism>
<dbReference type="AlphaFoldDB" id="A0AAW2GL76"/>
<name>A0AAW2GL76_9HYME</name>
<reference evidence="1 2" key="1">
    <citation type="submission" date="2023-03" db="EMBL/GenBank/DDBJ databases">
        <title>High recombination rates correlate with genetic variation in Cardiocondyla obscurior ants.</title>
        <authorList>
            <person name="Errbii M."/>
        </authorList>
    </citation>
    <scope>NUCLEOTIDE SEQUENCE [LARGE SCALE GENOMIC DNA]</scope>
    <source>
        <strain evidence="1">Alpha-2009</strain>
        <tissue evidence="1">Whole body</tissue>
    </source>
</reference>
<dbReference type="Proteomes" id="UP001430953">
    <property type="component" value="Unassembled WGS sequence"/>
</dbReference>
<evidence type="ECO:0000313" key="1">
    <source>
        <dbReference type="EMBL" id="KAL0128450.1"/>
    </source>
</evidence>
<evidence type="ECO:0000313" key="2">
    <source>
        <dbReference type="Proteomes" id="UP001430953"/>
    </source>
</evidence>